<dbReference type="InterPro" id="IPR029063">
    <property type="entry name" value="SAM-dependent_MTases_sf"/>
</dbReference>
<dbReference type="Gene3D" id="3.40.50.150">
    <property type="entry name" value="Vaccinia Virus protein VP39"/>
    <property type="match status" value="1"/>
</dbReference>
<organism evidence="6 7">
    <name type="scientific">Yaniella flava</name>
    <dbReference type="NCBI Taxonomy" id="287930"/>
    <lineage>
        <taxon>Bacteria</taxon>
        <taxon>Bacillati</taxon>
        <taxon>Actinomycetota</taxon>
        <taxon>Actinomycetes</taxon>
        <taxon>Micrococcales</taxon>
        <taxon>Micrococcaceae</taxon>
        <taxon>Yaniella</taxon>
    </lineage>
</organism>
<reference evidence="6 7" key="1">
    <citation type="journal article" date="2019" name="Int. J. Syst. Evol. Microbiol.">
        <title>The Global Catalogue of Microorganisms (GCM) 10K type strain sequencing project: providing services to taxonomists for standard genome sequencing and annotation.</title>
        <authorList>
            <consortium name="The Broad Institute Genomics Platform"/>
            <consortium name="The Broad Institute Genome Sequencing Center for Infectious Disease"/>
            <person name="Wu L."/>
            <person name="Ma J."/>
        </authorList>
    </citation>
    <scope>NUCLEOTIDE SEQUENCE [LARGE SCALE GENOMIC DNA]</scope>
    <source>
        <strain evidence="6 7">JCM 13595</strain>
    </source>
</reference>
<keyword evidence="2 4" id="KW-0808">Transferase</keyword>
<comment type="similarity">
    <text evidence="4">Belongs to the class I-like SAM-binding methyltransferase superfamily. RNA M5U methyltransferase family.</text>
</comment>
<comment type="caution">
    <text evidence="4">Lacks conserved residue(s) required for the propagation of feature annotation.</text>
</comment>
<evidence type="ECO:0000256" key="3">
    <source>
        <dbReference type="ARBA" id="ARBA00022691"/>
    </source>
</evidence>
<protein>
    <submittedName>
        <fullName evidence="6">Class I SAM-dependent RNA methyltransferase</fullName>
    </submittedName>
</protein>
<dbReference type="GO" id="GO:0032259">
    <property type="term" value="P:methylation"/>
    <property type="evidence" value="ECO:0007669"/>
    <property type="project" value="UniProtKB-KW"/>
</dbReference>
<feature type="binding site" evidence="4">
    <location>
        <position position="362"/>
    </location>
    <ligand>
        <name>S-adenosyl-L-methionine</name>
        <dbReference type="ChEBI" id="CHEBI:59789"/>
    </ligand>
</feature>
<dbReference type="RefSeq" id="WP_343955627.1">
    <property type="nucleotide sequence ID" value="NZ_BAAAMN010000003.1"/>
</dbReference>
<dbReference type="SUPFAM" id="SSF50249">
    <property type="entry name" value="Nucleic acid-binding proteins"/>
    <property type="match status" value="1"/>
</dbReference>
<dbReference type="PANTHER" id="PTHR11061">
    <property type="entry name" value="RNA M5U METHYLTRANSFERASE"/>
    <property type="match status" value="1"/>
</dbReference>
<evidence type="ECO:0000256" key="2">
    <source>
        <dbReference type="ARBA" id="ARBA00022679"/>
    </source>
</evidence>
<accession>A0ABN2TZY7</accession>
<keyword evidence="3 4" id="KW-0949">S-adenosyl-L-methionine</keyword>
<comment type="caution">
    <text evidence="6">The sequence shown here is derived from an EMBL/GenBank/DDBJ whole genome shotgun (WGS) entry which is preliminary data.</text>
</comment>
<dbReference type="Gene3D" id="2.40.50.140">
    <property type="entry name" value="Nucleic acid-binding proteins"/>
    <property type="match status" value="1"/>
</dbReference>
<proteinExistence type="inferred from homology"/>
<dbReference type="PANTHER" id="PTHR11061:SF30">
    <property type="entry name" value="TRNA (URACIL(54)-C(5))-METHYLTRANSFERASE"/>
    <property type="match status" value="1"/>
</dbReference>
<dbReference type="Proteomes" id="UP001501461">
    <property type="component" value="Unassembled WGS sequence"/>
</dbReference>
<keyword evidence="7" id="KW-1185">Reference proteome</keyword>
<dbReference type="GO" id="GO:0008168">
    <property type="term" value="F:methyltransferase activity"/>
    <property type="evidence" value="ECO:0007669"/>
    <property type="project" value="UniProtKB-KW"/>
</dbReference>
<dbReference type="InterPro" id="IPR010280">
    <property type="entry name" value="U5_MeTrfase_fam"/>
</dbReference>
<sequence length="489" mass="53119">MTNTMNPAAQPEPADAQNPAQEPVQFTVEVGPMAHGGHCVAQHDDRAVFVRHAIPGEIVVAQLTETGPSERFLLADTVEVIRASEFRRSHQWKIADSLRAHSFGREPVSGAEYGHIVLEYQRRLKANVFRDTMVRVGKQNVDDMEISVEGVEADGAHGLDWRTRNTFVVSPVGRLCMPVHRGLNPVVVRNVPLAVPQLDALGLWGLDFSGAARIEVTTPAHGRDALINIIPRSNVVNSKETLATHVENWREAVSGLPQHVSVVVSAPAGKGGRKIKVTQVRGQSWVAEDVASELFGTRSFRVSGHGRWPAHRDGPVTLVDAVMQAADAQPGQTVADLYAGSGLFSRYLAEAVGADGAVLAVEDGVATSQDASINLREVPQATVLHGNINRVMNSWHRKPEADFTAGGLNDRQVDTVVMSPHRKGAGKAVLGRIDQLTPEKIIYVSSDPASLARDTRRLNYHGWVLDSVEVYDLAPDTQHMESVCVFTKP</sequence>
<feature type="binding site" evidence="4">
    <location>
        <position position="338"/>
    </location>
    <ligand>
        <name>S-adenosyl-L-methionine</name>
        <dbReference type="ChEBI" id="CHEBI:59789"/>
    </ligand>
</feature>
<feature type="region of interest" description="Disordered" evidence="5">
    <location>
        <begin position="1"/>
        <end position="20"/>
    </location>
</feature>
<evidence type="ECO:0000256" key="1">
    <source>
        <dbReference type="ARBA" id="ARBA00022603"/>
    </source>
</evidence>
<gene>
    <name evidence="6" type="ORF">GCM10009720_01260</name>
</gene>
<evidence type="ECO:0000256" key="5">
    <source>
        <dbReference type="SAM" id="MobiDB-lite"/>
    </source>
</evidence>
<keyword evidence="1 4" id="KW-0489">Methyltransferase</keyword>
<name>A0ABN2TZY7_9MICC</name>
<dbReference type="Pfam" id="PF05958">
    <property type="entry name" value="tRNA_U5-meth_tr"/>
    <property type="match status" value="1"/>
</dbReference>
<evidence type="ECO:0000313" key="6">
    <source>
        <dbReference type="EMBL" id="GAA2025255.1"/>
    </source>
</evidence>
<dbReference type="PROSITE" id="PS51687">
    <property type="entry name" value="SAM_MT_RNA_M5U"/>
    <property type="match status" value="1"/>
</dbReference>
<dbReference type="SUPFAM" id="SSF53335">
    <property type="entry name" value="S-adenosyl-L-methionine-dependent methyltransferases"/>
    <property type="match status" value="1"/>
</dbReference>
<evidence type="ECO:0000256" key="4">
    <source>
        <dbReference type="PROSITE-ProRule" id="PRU01024"/>
    </source>
</evidence>
<evidence type="ECO:0000313" key="7">
    <source>
        <dbReference type="Proteomes" id="UP001501461"/>
    </source>
</evidence>
<dbReference type="EMBL" id="BAAAMN010000003">
    <property type="protein sequence ID" value="GAA2025255.1"/>
    <property type="molecule type" value="Genomic_DNA"/>
</dbReference>
<dbReference type="InterPro" id="IPR012340">
    <property type="entry name" value="NA-bd_OB-fold"/>
</dbReference>